<feature type="transmembrane region" description="Helical" evidence="7">
    <location>
        <begin position="33"/>
        <end position="60"/>
    </location>
</feature>
<evidence type="ECO:0000313" key="8">
    <source>
        <dbReference type="EMBL" id="KAK8882989.1"/>
    </source>
</evidence>
<evidence type="ECO:0000256" key="4">
    <source>
        <dbReference type="ARBA" id="ARBA00022989"/>
    </source>
</evidence>
<evidence type="ECO:0000256" key="6">
    <source>
        <dbReference type="PIRNR" id="PIRNR015840"/>
    </source>
</evidence>
<proteinExistence type="inferred from homology"/>
<dbReference type="PIRSF" id="PIRSF015840">
    <property type="entry name" value="DUF284_TM_euk"/>
    <property type="match status" value="1"/>
</dbReference>
<comment type="caution">
    <text evidence="8">The sequence shown here is derived from an EMBL/GenBank/DDBJ whole genome shotgun (WGS) entry which is preliminary data.</text>
</comment>
<gene>
    <name evidence="8" type="ORF">M9Y10_045636</name>
</gene>
<name>A0ABR2JVT7_9EUKA</name>
<evidence type="ECO:0000256" key="3">
    <source>
        <dbReference type="ARBA" id="ARBA00022692"/>
    </source>
</evidence>
<comment type="subcellular location">
    <subcellularLocation>
        <location evidence="1">Membrane</location>
        <topology evidence="1">Multi-pass membrane protein</topology>
    </subcellularLocation>
</comment>
<evidence type="ECO:0000256" key="5">
    <source>
        <dbReference type="ARBA" id="ARBA00023136"/>
    </source>
</evidence>
<accession>A0ABR2JVT7</accession>
<evidence type="ECO:0000256" key="1">
    <source>
        <dbReference type="ARBA" id="ARBA00004141"/>
    </source>
</evidence>
<comment type="similarity">
    <text evidence="2 6">Belongs to the CDC50/LEM3 family.</text>
</comment>
<dbReference type="PANTHER" id="PTHR10926:SF0">
    <property type="entry name" value="CDC50, ISOFORM A"/>
    <property type="match status" value="1"/>
</dbReference>
<dbReference type="EMBL" id="JAPFFF010000009">
    <property type="protein sequence ID" value="KAK8882989.1"/>
    <property type="molecule type" value="Genomic_DNA"/>
</dbReference>
<dbReference type="PANTHER" id="PTHR10926">
    <property type="entry name" value="CELL CYCLE CONTROL PROTEIN 50"/>
    <property type="match status" value="1"/>
</dbReference>
<keyword evidence="3 7" id="KW-0812">Transmembrane</keyword>
<organism evidence="8 9">
    <name type="scientific">Tritrichomonas musculus</name>
    <dbReference type="NCBI Taxonomy" id="1915356"/>
    <lineage>
        <taxon>Eukaryota</taxon>
        <taxon>Metamonada</taxon>
        <taxon>Parabasalia</taxon>
        <taxon>Tritrichomonadida</taxon>
        <taxon>Tritrichomonadidae</taxon>
        <taxon>Tritrichomonas</taxon>
    </lineage>
</organism>
<reference evidence="8 9" key="1">
    <citation type="submission" date="2024-04" db="EMBL/GenBank/DDBJ databases">
        <title>Tritrichomonas musculus Genome.</title>
        <authorList>
            <person name="Alves-Ferreira E."/>
            <person name="Grigg M."/>
            <person name="Lorenzi H."/>
            <person name="Galac M."/>
        </authorList>
    </citation>
    <scope>NUCLEOTIDE SEQUENCE [LARGE SCALE GENOMIC DNA]</scope>
    <source>
        <strain evidence="8 9">EAF2021</strain>
    </source>
</reference>
<evidence type="ECO:0000256" key="2">
    <source>
        <dbReference type="ARBA" id="ARBA00009457"/>
    </source>
</evidence>
<dbReference type="Pfam" id="PF03381">
    <property type="entry name" value="CDC50"/>
    <property type="match status" value="1"/>
</dbReference>
<keyword evidence="4 7" id="KW-1133">Transmembrane helix</keyword>
<evidence type="ECO:0000313" key="9">
    <source>
        <dbReference type="Proteomes" id="UP001470230"/>
    </source>
</evidence>
<evidence type="ECO:0000256" key="7">
    <source>
        <dbReference type="SAM" id="Phobius"/>
    </source>
</evidence>
<keyword evidence="5 6" id="KW-0472">Membrane</keyword>
<feature type="transmembrane region" description="Helical" evidence="7">
    <location>
        <begin position="300"/>
        <end position="323"/>
    </location>
</feature>
<protein>
    <recommendedName>
        <fullName evidence="10">Cell cycle control protein 50A</fullName>
    </recommendedName>
</protein>
<dbReference type="Proteomes" id="UP001470230">
    <property type="component" value="Unassembled WGS sequence"/>
</dbReference>
<dbReference type="InterPro" id="IPR005045">
    <property type="entry name" value="CDC50/LEM3_fam"/>
</dbReference>
<keyword evidence="9" id="KW-1185">Reference proteome</keyword>
<sequence length="345" mass="39621">MFPKGFKTALTDEHGAPMQTVFSQQRTEAWRPLFTPVIVILILFIFGIGLVGLGAFFYLISSKIIEIDYRYDDYCARNFPNSKFCELPIKIPKDIKDKVFILYRLTNFYQNHQRYVTSRCDAQLRGEYADFNDMSYCGDYRSINGDSKDNKYWLLPCGAIASSVFNDTFEFKVHNSTTSLQPQANFLSAGISWRSDREKLFKKLNSEYDGIGVHWLKNNETKDIFPKGQRNEHFIVWMRTSSLPTFMKPYAHCSNCFLPAAGNYSIIIENNYPTSLFNGEKHIVLSTVSALGGKNYALSISYMVVGSFLFISGLVVFVSHVFFPRKLGDSSYLSRPIARREKNYN</sequence>
<evidence type="ECO:0008006" key="10">
    <source>
        <dbReference type="Google" id="ProtNLM"/>
    </source>
</evidence>